<dbReference type="GO" id="GO:0034213">
    <property type="term" value="P:quinolinate catabolic process"/>
    <property type="evidence" value="ECO:0007669"/>
    <property type="project" value="TreeGrafter"/>
</dbReference>
<dbReference type="PANTHER" id="PTHR32179:SF3">
    <property type="entry name" value="NICOTINATE-NUCLEOTIDE PYROPHOSPHORYLASE [CARBOXYLATING]"/>
    <property type="match status" value="1"/>
</dbReference>
<keyword evidence="7 12" id="KW-0328">Glycosyltransferase</keyword>
<dbReference type="InterPro" id="IPR013785">
    <property type="entry name" value="Aldolase_TIM"/>
</dbReference>
<evidence type="ECO:0000256" key="8">
    <source>
        <dbReference type="ARBA" id="ARBA00022679"/>
    </source>
</evidence>
<evidence type="ECO:0000256" key="4">
    <source>
        <dbReference type="ARBA" id="ARBA00011218"/>
    </source>
</evidence>
<evidence type="ECO:0000256" key="9">
    <source>
        <dbReference type="ARBA" id="ARBA00033102"/>
    </source>
</evidence>
<reference evidence="16" key="2">
    <citation type="submission" date="2015-01" db="EMBL/GenBank/DDBJ databases">
        <title>Complete genome sequence of Methylobacterium aquaticum strain 22A.</title>
        <authorList>
            <person name="Tani A."/>
            <person name="Ogura Y."/>
            <person name="Hayashi T."/>
        </authorList>
    </citation>
    <scope>NUCLEOTIDE SEQUENCE [LARGE SCALE GENOMIC DNA]</scope>
    <source>
        <strain evidence="16">MA-22A</strain>
        <plasmid evidence="16">Plasmid pMaq22A_1p DNA</plasmid>
    </source>
</reference>
<evidence type="ECO:0000313" key="15">
    <source>
        <dbReference type="EMBL" id="BAQ48400.1"/>
    </source>
</evidence>
<name>A0A0C6FYE2_9HYPH</name>
<evidence type="ECO:0000256" key="3">
    <source>
        <dbReference type="ARBA" id="ARBA00009400"/>
    </source>
</evidence>
<evidence type="ECO:0000256" key="10">
    <source>
        <dbReference type="ARBA" id="ARBA00047445"/>
    </source>
</evidence>
<sequence>MTDTTLPPALPRLLVEPIVRAALLEDLGRAGDLTTDSIVPADARFSGAIVSRQAGTVAGTDAAALAFALLDSTVRVSVLRPNGSRVAPGEAVIALDGPARAILSAERVALNLLCRLSGVATATASLVEAARPHGKARIVCTRKTTPGLRSLEKHAVRAGGGSNHRFGLDDAVLIKDNHVAVAGGVAPAVRRARAGVGHLVKIEVEVDTLAQLDEALSVGADAVLLDNMSPDTLRAAVAMIDGRAVSEASGRISRETVGAVAATGVDLISTGWITHSAPIVDLGLDVA</sequence>
<dbReference type="FunFam" id="3.90.1170.20:FF:000001">
    <property type="entry name" value="Nicotinate-nucleotide diphosphorylase (Carboxylating)"/>
    <property type="match status" value="1"/>
</dbReference>
<dbReference type="InterPro" id="IPR036068">
    <property type="entry name" value="Nicotinate_pribotase-like_C"/>
</dbReference>
<protein>
    <recommendedName>
        <fullName evidence="11">Probable nicotinate-nucleotide pyrophosphorylase [carboxylating]</fullName>
        <ecNumber evidence="5">2.4.2.19</ecNumber>
    </recommendedName>
    <alternativeName>
        <fullName evidence="9">Quinolinate phosphoribosyltransferase [decarboxylating]</fullName>
    </alternativeName>
</protein>
<comment type="catalytic activity">
    <reaction evidence="10">
        <text>nicotinate beta-D-ribonucleotide + CO2 + diphosphate = quinolinate + 5-phospho-alpha-D-ribose 1-diphosphate + 2 H(+)</text>
        <dbReference type="Rhea" id="RHEA:12733"/>
        <dbReference type="ChEBI" id="CHEBI:15378"/>
        <dbReference type="ChEBI" id="CHEBI:16526"/>
        <dbReference type="ChEBI" id="CHEBI:29959"/>
        <dbReference type="ChEBI" id="CHEBI:33019"/>
        <dbReference type="ChEBI" id="CHEBI:57502"/>
        <dbReference type="ChEBI" id="CHEBI:58017"/>
        <dbReference type="EC" id="2.4.2.19"/>
    </reaction>
</comment>
<dbReference type="Proteomes" id="UP000061432">
    <property type="component" value="Plasmid pMaq22A_1p"/>
</dbReference>
<dbReference type="EC" id="2.4.2.19" evidence="5"/>
<dbReference type="InterPro" id="IPR037128">
    <property type="entry name" value="Quinolinate_PRibosylTase_N_sf"/>
</dbReference>
<evidence type="ECO:0000256" key="2">
    <source>
        <dbReference type="ARBA" id="ARBA00004893"/>
    </source>
</evidence>
<dbReference type="SUPFAM" id="SSF51690">
    <property type="entry name" value="Nicotinate/Quinolinate PRTase C-terminal domain-like"/>
    <property type="match status" value="1"/>
</dbReference>
<keyword evidence="8 12" id="KW-0808">Transferase</keyword>
<comment type="similarity">
    <text evidence="3 12">Belongs to the NadC/ModD family.</text>
</comment>
<dbReference type="OrthoDB" id="9782546at2"/>
<evidence type="ECO:0000256" key="6">
    <source>
        <dbReference type="ARBA" id="ARBA00022642"/>
    </source>
</evidence>
<comment type="subunit">
    <text evidence="4">Hexamer formed by 3 homodimers.</text>
</comment>
<accession>A0A0C6FYE2</accession>
<dbReference type="Gene3D" id="3.20.20.70">
    <property type="entry name" value="Aldolase class I"/>
    <property type="match status" value="1"/>
</dbReference>
<feature type="domain" description="Quinolinate phosphoribosyl transferase N-terminal" evidence="14">
    <location>
        <begin position="32"/>
        <end position="117"/>
    </location>
</feature>
<dbReference type="PANTHER" id="PTHR32179">
    <property type="entry name" value="NICOTINATE-NUCLEOTIDE PYROPHOSPHORYLASE [CARBOXYLATING]"/>
    <property type="match status" value="1"/>
</dbReference>
<comment type="function">
    <text evidence="1">Involved in the catabolism of quinolinic acid (QA).</text>
</comment>
<dbReference type="UniPathway" id="UPA00253">
    <property type="reaction ID" value="UER00331"/>
</dbReference>
<dbReference type="GO" id="GO:0004514">
    <property type="term" value="F:nicotinate-nucleotide diphosphorylase (carboxylating) activity"/>
    <property type="evidence" value="ECO:0007669"/>
    <property type="project" value="UniProtKB-EC"/>
</dbReference>
<dbReference type="InterPro" id="IPR004393">
    <property type="entry name" value="NadC"/>
</dbReference>
<dbReference type="Gene3D" id="3.90.1170.20">
    <property type="entry name" value="Quinolinate phosphoribosyl transferase, N-terminal domain"/>
    <property type="match status" value="1"/>
</dbReference>
<keyword evidence="15" id="KW-0614">Plasmid</keyword>
<evidence type="ECO:0000313" key="16">
    <source>
        <dbReference type="Proteomes" id="UP000061432"/>
    </source>
</evidence>
<dbReference type="EMBL" id="AP014705">
    <property type="protein sequence ID" value="BAQ48400.1"/>
    <property type="molecule type" value="Genomic_DNA"/>
</dbReference>
<organism evidence="15 16">
    <name type="scientific">Methylobacterium aquaticum</name>
    <dbReference type="NCBI Taxonomy" id="270351"/>
    <lineage>
        <taxon>Bacteria</taxon>
        <taxon>Pseudomonadati</taxon>
        <taxon>Pseudomonadota</taxon>
        <taxon>Alphaproteobacteria</taxon>
        <taxon>Hyphomicrobiales</taxon>
        <taxon>Methylobacteriaceae</taxon>
        <taxon>Methylobacterium</taxon>
    </lineage>
</organism>
<dbReference type="AlphaFoldDB" id="A0A0C6FYE2"/>
<evidence type="ECO:0000256" key="5">
    <source>
        <dbReference type="ARBA" id="ARBA00011944"/>
    </source>
</evidence>
<dbReference type="GO" id="GO:0005737">
    <property type="term" value="C:cytoplasm"/>
    <property type="evidence" value="ECO:0007669"/>
    <property type="project" value="TreeGrafter"/>
</dbReference>
<dbReference type="InterPro" id="IPR002638">
    <property type="entry name" value="Quinolinate_PRibosylTrfase_C"/>
</dbReference>
<evidence type="ECO:0000256" key="12">
    <source>
        <dbReference type="PIRNR" id="PIRNR006250"/>
    </source>
</evidence>
<proteinExistence type="inferred from homology"/>
<evidence type="ECO:0000256" key="7">
    <source>
        <dbReference type="ARBA" id="ARBA00022676"/>
    </source>
</evidence>
<dbReference type="FunFam" id="3.20.20.70:FF:000030">
    <property type="entry name" value="Nicotinate-nucleotide pyrophosphorylase, carboxylating"/>
    <property type="match status" value="1"/>
</dbReference>
<evidence type="ECO:0000256" key="11">
    <source>
        <dbReference type="ARBA" id="ARBA00069173"/>
    </source>
</evidence>
<dbReference type="CDD" id="cd01572">
    <property type="entry name" value="QPRTase"/>
    <property type="match status" value="1"/>
</dbReference>
<geneLocation type="plasmid" evidence="16">
    <name>pMaq22A_1p DNA</name>
</geneLocation>
<dbReference type="InterPro" id="IPR022412">
    <property type="entry name" value="Quinolinate_PRibosylTrfase_N"/>
</dbReference>
<evidence type="ECO:0000259" key="13">
    <source>
        <dbReference type="Pfam" id="PF01729"/>
    </source>
</evidence>
<keyword evidence="6" id="KW-0662">Pyridine nucleotide biosynthesis</keyword>
<dbReference type="RefSeq" id="WP_060849658.1">
    <property type="nucleotide sequence ID" value="NZ_AP014705.1"/>
</dbReference>
<dbReference type="PATRIC" id="fig|270351.10.peg.5348"/>
<dbReference type="KEGG" id="maqu:Maq22A_1p30175"/>
<dbReference type="PIRSF" id="PIRSF006250">
    <property type="entry name" value="NadC_ModD"/>
    <property type="match status" value="1"/>
</dbReference>
<dbReference type="GO" id="GO:0009435">
    <property type="term" value="P:NAD+ biosynthetic process"/>
    <property type="evidence" value="ECO:0007669"/>
    <property type="project" value="UniProtKB-UniPathway"/>
</dbReference>
<feature type="domain" description="Quinolinate phosphoribosyl transferase C-terminal" evidence="13">
    <location>
        <begin position="119"/>
        <end position="285"/>
    </location>
</feature>
<reference evidence="15 16" key="1">
    <citation type="journal article" date="2015" name="Genome Announc.">
        <title>Complete Genome Sequence of Methylobacterium aquaticum Strain 22A, Isolated from Racomitrium japonicum Moss.</title>
        <authorList>
            <person name="Tani A."/>
            <person name="Ogura Y."/>
            <person name="Hayashi T."/>
            <person name="Kimbara K."/>
        </authorList>
    </citation>
    <scope>NUCLEOTIDE SEQUENCE [LARGE SCALE GENOMIC DNA]</scope>
    <source>
        <strain evidence="15 16">MA-22A</strain>
        <plasmid evidence="16">Plasmid pMaq22A_1p DNA</plasmid>
    </source>
</reference>
<gene>
    <name evidence="15" type="primary">nadC</name>
    <name evidence="15" type="ORF">Maq22A_1p30175</name>
</gene>
<evidence type="ECO:0000256" key="1">
    <source>
        <dbReference type="ARBA" id="ARBA00003237"/>
    </source>
</evidence>
<evidence type="ECO:0000259" key="14">
    <source>
        <dbReference type="Pfam" id="PF02749"/>
    </source>
</evidence>
<dbReference type="InterPro" id="IPR027277">
    <property type="entry name" value="NadC/ModD"/>
</dbReference>
<dbReference type="Pfam" id="PF01729">
    <property type="entry name" value="QRPTase_C"/>
    <property type="match status" value="1"/>
</dbReference>
<dbReference type="Pfam" id="PF02749">
    <property type="entry name" value="QRPTase_N"/>
    <property type="match status" value="1"/>
</dbReference>
<dbReference type="SUPFAM" id="SSF54675">
    <property type="entry name" value="Nicotinate/Quinolinate PRTase N-terminal domain-like"/>
    <property type="match status" value="1"/>
</dbReference>
<comment type="pathway">
    <text evidence="2">Cofactor biosynthesis; NAD(+) biosynthesis; nicotinate D-ribonucleotide from quinolinate: step 1/1.</text>
</comment>
<dbReference type="NCBIfam" id="TIGR00078">
    <property type="entry name" value="nadC"/>
    <property type="match status" value="1"/>
</dbReference>